<name>A0ABX7S254_9BIFI</name>
<keyword evidence="1" id="KW-0472">Membrane</keyword>
<proteinExistence type="predicted"/>
<keyword evidence="1" id="KW-0812">Transmembrane</keyword>
<keyword evidence="1" id="KW-1133">Transmembrane helix</keyword>
<sequence length="71" mass="7759">MMVYVIATLIAFGIFAWMAFIAWSASKALDLSREHRYRLSLLAALPAVFTFIPMFIGFIAAIAEAMQSGGA</sequence>
<dbReference type="EMBL" id="CP071591">
    <property type="protein sequence ID" value="QSY57764.1"/>
    <property type="molecule type" value="Genomic_DNA"/>
</dbReference>
<gene>
    <name evidence="3" type="ORF">BLI708_00210</name>
    <name evidence="2" type="ORF">BLI708_11365</name>
</gene>
<evidence type="ECO:0000313" key="2">
    <source>
        <dbReference type="EMBL" id="QSY57764.1"/>
    </source>
</evidence>
<organism evidence="3 4">
    <name type="scientific">Bifidobacterium imperatoris</name>
    <dbReference type="NCBI Taxonomy" id="2020965"/>
    <lineage>
        <taxon>Bacteria</taxon>
        <taxon>Bacillati</taxon>
        <taxon>Actinomycetota</taxon>
        <taxon>Actinomycetes</taxon>
        <taxon>Bifidobacteriales</taxon>
        <taxon>Bifidobacteriaceae</taxon>
        <taxon>Bifidobacterium</taxon>
    </lineage>
</organism>
<dbReference type="EMBL" id="CP071591">
    <property type="protein sequence ID" value="QSY57806.1"/>
    <property type="molecule type" value="Genomic_DNA"/>
</dbReference>
<accession>A0ABX7S254</accession>
<feature type="transmembrane region" description="Helical" evidence="1">
    <location>
        <begin position="37"/>
        <end position="63"/>
    </location>
</feature>
<dbReference type="RefSeq" id="WP_133125008.1">
    <property type="nucleotide sequence ID" value="NZ_CP071591.1"/>
</dbReference>
<reference evidence="3 4" key="1">
    <citation type="submission" date="2021-03" db="EMBL/GenBank/DDBJ databases">
        <title>Genome sequencing of Bifidobacterium imperatoris JCM 32708.</title>
        <authorList>
            <person name="Kim J."/>
        </authorList>
    </citation>
    <scope>NUCLEOTIDE SEQUENCE [LARGE SCALE GENOMIC DNA]</scope>
    <source>
        <strain evidence="3 4">JCM 32708</strain>
    </source>
</reference>
<keyword evidence="4" id="KW-1185">Reference proteome</keyword>
<evidence type="ECO:0000313" key="4">
    <source>
        <dbReference type="Proteomes" id="UP000663067"/>
    </source>
</evidence>
<dbReference type="Proteomes" id="UP000663067">
    <property type="component" value="Chromosome"/>
</dbReference>
<feature type="transmembrane region" description="Helical" evidence="1">
    <location>
        <begin position="6"/>
        <end position="25"/>
    </location>
</feature>
<protein>
    <submittedName>
        <fullName evidence="3">Uncharacterized protein</fullName>
    </submittedName>
</protein>
<evidence type="ECO:0000256" key="1">
    <source>
        <dbReference type="SAM" id="Phobius"/>
    </source>
</evidence>
<evidence type="ECO:0000313" key="3">
    <source>
        <dbReference type="EMBL" id="QSY57806.1"/>
    </source>
</evidence>